<dbReference type="EMBL" id="CAMXCT020006783">
    <property type="protein sequence ID" value="CAL1173358.1"/>
    <property type="molecule type" value="Genomic_DNA"/>
</dbReference>
<sequence length="1388" mass="156426">MAAITVLFHVQMSVPDIRLPCALPDGCRMGVVARNMEDGTLQVIKIKVLYFSDKIHPKDALQYCAGTPYGLVSRPGPWAVKKALVSLLDRLPGFHVSWFALGSGNEKSRKLMRRSQSSQWPPADEELWAGIQYINENAPECDSGNQQYYWILCNLKEDAGTPTSGWPEAKVHIMAQNKAKGMAGAQLETDFPLHTYSLKPFLAEKWLPLLYPLPELPSCSLGGPELKGNHHDAGPGWMEPSKVVRQFSPHRVGLIHEGVFLDDPSQQKTLKPAAVVAMMSSLPKNCCRAYATNDVQEEDEPEEDQRRCITMEEFLTLLRRTFPADKPADIRANLKRSVAFVFGKFALYIRLPSQQENAPIHRIQIQDLHRDLLADGDTCFYGKFKSGTVEKPPDVFAEAVEKEQSMIQQSMQAYSGFGKVQEYVSQVNGEIEDLLLHETPIPEKAWLPSSPEALPSSTQESQRKDICIGCIYTSTEQAAVADDLAADEEAAAHLHEWAWLPCLCGEEGELRRVQKRMERSAWKRSVPELLSASNIQIVQMLQEDGLLPDWHGKVCPHCWKGKLSSKTRHDMLQYRCTANKCGKFVVPHYLHPLFQVSSGCTHKPLQLQAALLLLRLTGVKTAAARLLFHVDHKMYESLGKCLDVPPKTYVERKKKIVFGNRRSWTDAEADESTFGRNIQPKKGKKCVQWEQWSGLVQRGKPKTLVLSSVSPPLTVKRAPGPGAIRKVDRKPLAVKHLQDRKIVLHSDSAKSYKLKLSGMVHDAVVHCKKRVKVKGKYQWLKPKYTHVVKHKLPDGRQLSVNAGTQHIDCAWRSWPRHRSVAGGGFRWSSPETLRSILGTFAHKTPKQGGRPILAFANRFVRKHDWICGFLGFTTLLFECLLAPLMAFFLPPQWRLITVGLGMVLLHLGIGALQSGAIGAFFLPNLAAYVVGFGDFRDGNDLRCFSLSWCLAFGICFLPLSLAAMRKSSLIKEDWPWTPFALFPWSGSQWNFLHAAFVVGDTRLVTCRKNVHIMKSSLAGVTTSANAPRVPSLVGARVIPIEHRSDLPLMQRCVGPQEGETLVLYDLWSRTLGITTYQDEVMLYLKSALNEHNESEELASPLLGTGTGRSESISNLPCEKRMKEIQQSICHLTTQFLVDTHRVLEVSSGLPLERCFLVRVNQTSHVEEVVMEGHYVMGWRKWSEQRSSWVAIYEFRGATWRKTVTESEAPRTDKHVDPLVIEYQVGCCQRPHPGFSDSESEADANAGFLGEEEEDHMFFMARDLKYHLQLTSAIVGMARQTDLCRCVDVIGRWDHGESSVDSMGRLCTEISWWLTDEAANDRYDGSYENWEMLLAVWDHLLCFHLDDLTDCGFDHDVARRFLERCLQFRVGDVARVKELLDPLINTVAL</sequence>
<keyword evidence="1" id="KW-0472">Membrane</keyword>
<reference evidence="2" key="1">
    <citation type="submission" date="2022-10" db="EMBL/GenBank/DDBJ databases">
        <authorList>
            <person name="Chen Y."/>
            <person name="Dougan E. K."/>
            <person name="Chan C."/>
            <person name="Rhodes N."/>
            <person name="Thang M."/>
        </authorList>
    </citation>
    <scope>NUCLEOTIDE SEQUENCE</scope>
</reference>
<organism evidence="2">
    <name type="scientific">Cladocopium goreaui</name>
    <dbReference type="NCBI Taxonomy" id="2562237"/>
    <lineage>
        <taxon>Eukaryota</taxon>
        <taxon>Sar</taxon>
        <taxon>Alveolata</taxon>
        <taxon>Dinophyceae</taxon>
        <taxon>Suessiales</taxon>
        <taxon>Symbiodiniaceae</taxon>
        <taxon>Cladocopium</taxon>
    </lineage>
</organism>
<evidence type="ECO:0000313" key="3">
    <source>
        <dbReference type="EMBL" id="CAL4807295.1"/>
    </source>
</evidence>
<proteinExistence type="predicted"/>
<feature type="transmembrane region" description="Helical" evidence="1">
    <location>
        <begin position="895"/>
        <end position="922"/>
    </location>
</feature>
<dbReference type="EMBL" id="CAMXCT030006783">
    <property type="protein sequence ID" value="CAL4807295.1"/>
    <property type="molecule type" value="Genomic_DNA"/>
</dbReference>
<evidence type="ECO:0000313" key="2">
    <source>
        <dbReference type="EMBL" id="CAI4019983.1"/>
    </source>
</evidence>
<dbReference type="Proteomes" id="UP001152797">
    <property type="component" value="Unassembled WGS sequence"/>
</dbReference>
<reference evidence="3 4" key="2">
    <citation type="submission" date="2024-05" db="EMBL/GenBank/DDBJ databases">
        <authorList>
            <person name="Chen Y."/>
            <person name="Shah S."/>
            <person name="Dougan E. K."/>
            <person name="Thang M."/>
            <person name="Chan C."/>
        </authorList>
    </citation>
    <scope>NUCLEOTIDE SEQUENCE [LARGE SCALE GENOMIC DNA]</scope>
</reference>
<keyword evidence="4" id="KW-1185">Reference proteome</keyword>
<name>A0A9P1GS22_9DINO</name>
<protein>
    <submittedName>
        <fullName evidence="2">Uncharacterized protein</fullName>
    </submittedName>
</protein>
<keyword evidence="1" id="KW-0812">Transmembrane</keyword>
<gene>
    <name evidence="2" type="ORF">C1SCF055_LOCUS44438</name>
</gene>
<dbReference type="OrthoDB" id="425325at2759"/>
<feature type="transmembrane region" description="Helical" evidence="1">
    <location>
        <begin position="943"/>
        <end position="964"/>
    </location>
</feature>
<evidence type="ECO:0000313" key="4">
    <source>
        <dbReference type="Proteomes" id="UP001152797"/>
    </source>
</evidence>
<dbReference type="EMBL" id="CAMXCT010006783">
    <property type="protein sequence ID" value="CAI4019983.1"/>
    <property type="molecule type" value="Genomic_DNA"/>
</dbReference>
<accession>A0A9P1GS22</accession>
<keyword evidence="1" id="KW-1133">Transmembrane helix</keyword>
<comment type="caution">
    <text evidence="2">The sequence shown here is derived from an EMBL/GenBank/DDBJ whole genome shotgun (WGS) entry which is preliminary data.</text>
</comment>
<evidence type="ECO:0000256" key="1">
    <source>
        <dbReference type="SAM" id="Phobius"/>
    </source>
</evidence>